<sequence>MRLLAVVLTKGWPPTDVQCDIRNRLVAEAAKKGPEVSLRKNAPLQLMHVATSMANTAVFKSMQYKPLHDDVV</sequence>
<organism evidence="1 2">
    <name type="scientific">Strigomonas culicis</name>
    <dbReference type="NCBI Taxonomy" id="28005"/>
    <lineage>
        <taxon>Eukaryota</taxon>
        <taxon>Discoba</taxon>
        <taxon>Euglenozoa</taxon>
        <taxon>Kinetoplastea</taxon>
        <taxon>Metakinetoplastina</taxon>
        <taxon>Trypanosomatida</taxon>
        <taxon>Trypanosomatidae</taxon>
        <taxon>Strigomonadinae</taxon>
        <taxon>Strigomonas</taxon>
    </lineage>
</organism>
<proteinExistence type="predicted"/>
<dbReference type="Proteomes" id="UP000015354">
    <property type="component" value="Unassembled WGS sequence"/>
</dbReference>
<evidence type="ECO:0000313" key="2">
    <source>
        <dbReference type="Proteomes" id="UP000015354"/>
    </source>
</evidence>
<comment type="caution">
    <text evidence="1">The sequence shown here is derived from an EMBL/GenBank/DDBJ whole genome shotgun (WGS) entry which is preliminary data.</text>
</comment>
<keyword evidence="2" id="KW-1185">Reference proteome</keyword>
<gene>
    <name evidence="1" type="ORF">STCU_12360</name>
</gene>
<dbReference type="EMBL" id="ATMH01012627">
    <property type="protein sequence ID" value="EPY15076.1"/>
    <property type="molecule type" value="Genomic_DNA"/>
</dbReference>
<dbReference type="AlphaFoldDB" id="S9UK88"/>
<name>S9UK88_9TRYP</name>
<accession>S9UK88</accession>
<evidence type="ECO:0000313" key="1">
    <source>
        <dbReference type="EMBL" id="EPY15076.1"/>
    </source>
</evidence>
<reference evidence="1 2" key="1">
    <citation type="journal article" date="2013" name="PLoS ONE">
        <title>Predicting the Proteins of Angomonas deanei, Strigomonas culicis and Their Respective Endosymbionts Reveals New Aspects of the Trypanosomatidae Family.</title>
        <authorList>
            <person name="Motta M.C."/>
            <person name="Martins A.C."/>
            <person name="de Souza S.S."/>
            <person name="Catta-Preta C.M."/>
            <person name="Silva R."/>
            <person name="Klein C.C."/>
            <person name="de Almeida L.G."/>
            <person name="de Lima Cunha O."/>
            <person name="Ciapina L.P."/>
            <person name="Brocchi M."/>
            <person name="Colabardini A.C."/>
            <person name="de Araujo Lima B."/>
            <person name="Machado C.R."/>
            <person name="de Almeida Soares C.M."/>
            <person name="Probst C.M."/>
            <person name="de Menezes C.B."/>
            <person name="Thompson C.E."/>
            <person name="Bartholomeu D.C."/>
            <person name="Gradia D.F."/>
            <person name="Pavoni D.P."/>
            <person name="Grisard E.C."/>
            <person name="Fantinatti-Garboggini F."/>
            <person name="Marchini F.K."/>
            <person name="Rodrigues-Luiz G.F."/>
            <person name="Wagner G."/>
            <person name="Goldman G.H."/>
            <person name="Fietto J.L."/>
            <person name="Elias M.C."/>
            <person name="Goldman M.H."/>
            <person name="Sagot M.F."/>
            <person name="Pereira M."/>
            <person name="Stoco P.H."/>
            <person name="de Mendonca-Neto R.P."/>
            <person name="Teixeira S.M."/>
            <person name="Maciel T.E."/>
            <person name="de Oliveira Mendes T.A."/>
            <person name="Urmenyi T.P."/>
            <person name="de Souza W."/>
            <person name="Schenkman S."/>
            <person name="de Vasconcelos A.T."/>
        </authorList>
    </citation>
    <scope>NUCLEOTIDE SEQUENCE [LARGE SCALE GENOMIC DNA]</scope>
</reference>
<protein>
    <submittedName>
        <fullName evidence="1">Uncharacterized protein</fullName>
    </submittedName>
</protein>